<dbReference type="InParanoid" id="C3ZBF1"/>
<dbReference type="GO" id="GO:0006351">
    <property type="term" value="P:DNA-templated transcription"/>
    <property type="evidence" value="ECO:0007669"/>
    <property type="project" value="InterPro"/>
</dbReference>
<proteinExistence type="predicted"/>
<dbReference type="InterPro" id="IPR037249">
    <property type="entry name" value="TAFH/NHR1_dom_sf"/>
</dbReference>
<dbReference type="Gene3D" id="3.30.710.10">
    <property type="entry name" value="Potassium Channel Kv1.1, Chain A"/>
    <property type="match status" value="2"/>
</dbReference>
<protein>
    <recommendedName>
        <fullName evidence="2">BTB domain-containing protein</fullName>
    </recommendedName>
</protein>
<dbReference type="Pfam" id="PF02214">
    <property type="entry name" value="BTB_2"/>
    <property type="match status" value="1"/>
</dbReference>
<feature type="region of interest" description="Disordered" evidence="1">
    <location>
        <begin position="619"/>
        <end position="647"/>
    </location>
</feature>
<sequence>MEAVGQTELDGHNHIHLNVGGQWYSVPKCVVGRYRESKLHQAVFRYGSDTNVLFVEGDGRMFQHVLNYLTTGELVLPPQFNEHELLIHEARETYGIMSLVEKLEKARRNNSSGEKLNDRRLRIGQDKYRRRLEMCPEMNSDRPFLTDIATLQKYPLLKQNSILVWLTENGYAFIHCNNDQFRHILNSCHHGVGLIPQDHSEANRAIDEIGRYGVTDKAKYGNTQRNIKKPGSKLDEIGQDICPPIFIMAIEILERFYSTQDLGRLEISPTKDGKGLVVHGSGNVFMQASQCLGVSRLLLLEEMSDFRDMCEAVKVSNIPALVSAVEDFQRLSLFVHPVKQSQKSQCTPLATDGVVEHNGDTTIRSSFGPEVVTVYVGNQSYAASKHMLTEAARQSRIPECVDSVLHLRGDGEMFRHILNYFRTGKLMLPPDFAEHELLRCEANHFGVSSIVSRLHQPSKVQKKAFGKEVEAVVGAKKQKRAKKKRKLCSCPECFSTTSNTVPSSRECSENLSQSVSIESEMVPNQQDGTDVRYTQGPVGNNDVPSSRNSPRHSVFIKMAKTGAGKTTILQGSPLSATGKDNGSNQQKLTFYQGRASVCQVGTDGRLQIELILSKPNNGQKPNCVQRESSDKNDITNHNGNSKTLMESRECCLPSASQRLVQMSKTVLEMTKTDIPLARRQFSTDNIINHSNCSSLSHPAKNDSKVAIKSDHSYSHPPSKVNKSAPNKPSSLKGAMKPPKSKQKQVTMADPIAESHCYESTSNSSQGEVRCEKAEDFGYIAVIKHPHVHGQHKEKGSPYKPLATSRLYVGTQDHPIGNDVAVMSLLNHTRQLCVDTTQRIHFERDKPTEGEAYPVITGKLTNLPKEEQLDVEGTGHGMHTVRQTVAHSGNNITAYSQSRPCAVAETNSAMACPNEKHLVIGLGLVSKKVPKTAKSPDASIESTPKGSIHLRNLTKLCSQVSWLHSVPQQPDITAHSSLTDSYNEKTVLGISDLDSMKENADPNIKPTLEVRHAESSKAQALTSGDISVGVAGSPAERQSTKLPLASTPVDEGNTHQKYILLPLSAKDVVYARMCHRFLLGVIEDSKKLGDVPELTAEVARLVHRLWNAHLSPSTFVDCLSQLAPFKSHTCMHLTPWIKRSLCPARWYALSILELVEKHPSACSLTTSRVADSL</sequence>
<evidence type="ECO:0000313" key="3">
    <source>
        <dbReference type="EMBL" id="EEN50188.1"/>
    </source>
</evidence>
<dbReference type="PANTHER" id="PTHR14499:SF128">
    <property type="entry name" value="POTASSIUM CHANNEL TETRAMERIZATION DOMAIN CONTAINING 21"/>
    <property type="match status" value="1"/>
</dbReference>
<dbReference type="AlphaFoldDB" id="C3ZBF1"/>
<feature type="compositionally biased region" description="Polar residues" evidence="1">
    <location>
        <begin position="635"/>
        <end position="644"/>
    </location>
</feature>
<organism>
    <name type="scientific">Branchiostoma floridae</name>
    <name type="common">Florida lancelet</name>
    <name type="synonym">Amphioxus</name>
    <dbReference type="NCBI Taxonomy" id="7739"/>
    <lineage>
        <taxon>Eukaryota</taxon>
        <taxon>Metazoa</taxon>
        <taxon>Chordata</taxon>
        <taxon>Cephalochordata</taxon>
        <taxon>Leptocardii</taxon>
        <taxon>Amphioxiformes</taxon>
        <taxon>Branchiostomatidae</taxon>
        <taxon>Branchiostoma</taxon>
    </lineage>
</organism>
<name>C3ZBF1_BRAFL</name>
<gene>
    <name evidence="3" type="ORF">BRAFLDRAFT_65027</name>
</gene>
<dbReference type="InterPro" id="IPR003131">
    <property type="entry name" value="T1-type_BTB"/>
</dbReference>
<feature type="compositionally biased region" description="Polar residues" evidence="1">
    <location>
        <begin position="720"/>
        <end position="729"/>
    </location>
</feature>
<dbReference type="EMBL" id="GG666603">
    <property type="protein sequence ID" value="EEN50188.1"/>
    <property type="molecule type" value="Genomic_DNA"/>
</dbReference>
<evidence type="ECO:0000256" key="1">
    <source>
        <dbReference type="SAM" id="MobiDB-lite"/>
    </source>
</evidence>
<feature type="region of interest" description="Disordered" evidence="1">
    <location>
        <begin position="708"/>
        <end position="748"/>
    </location>
</feature>
<accession>C3ZBF1</accession>
<dbReference type="SMART" id="SM00225">
    <property type="entry name" value="BTB"/>
    <property type="match status" value="2"/>
</dbReference>
<dbReference type="GO" id="GO:0051260">
    <property type="term" value="P:protein homooligomerization"/>
    <property type="evidence" value="ECO:0007669"/>
    <property type="project" value="InterPro"/>
</dbReference>
<dbReference type="PANTHER" id="PTHR14499">
    <property type="entry name" value="POTASSIUM CHANNEL TETRAMERIZATION DOMAIN-CONTAINING"/>
    <property type="match status" value="1"/>
</dbReference>
<dbReference type="eggNOG" id="KOG2723">
    <property type="taxonomic scope" value="Eukaryota"/>
</dbReference>
<feature type="region of interest" description="Disordered" evidence="1">
    <location>
        <begin position="1014"/>
        <end position="1038"/>
    </location>
</feature>
<dbReference type="InterPro" id="IPR011333">
    <property type="entry name" value="SKP1/BTB/POZ_sf"/>
</dbReference>
<dbReference type="SUPFAM" id="SSF54695">
    <property type="entry name" value="POZ domain"/>
    <property type="match status" value="3"/>
</dbReference>
<evidence type="ECO:0000259" key="2">
    <source>
        <dbReference type="SMART" id="SM00225"/>
    </source>
</evidence>
<dbReference type="SUPFAM" id="SSF158553">
    <property type="entry name" value="TAFH domain-like"/>
    <property type="match status" value="1"/>
</dbReference>
<dbReference type="InterPro" id="IPR000210">
    <property type="entry name" value="BTB/POZ_dom"/>
</dbReference>
<dbReference type="STRING" id="7739.C3ZBF1"/>
<dbReference type="CDD" id="cd18316">
    <property type="entry name" value="BTB_POZ_KCTD-like"/>
    <property type="match status" value="1"/>
</dbReference>
<feature type="domain" description="BTB" evidence="2">
    <location>
        <begin position="370"/>
        <end position="462"/>
    </location>
</feature>
<reference evidence="3" key="1">
    <citation type="journal article" date="2008" name="Nature">
        <title>The amphioxus genome and the evolution of the chordate karyotype.</title>
        <authorList>
            <consortium name="US DOE Joint Genome Institute (JGI-PGF)"/>
            <person name="Putnam N.H."/>
            <person name="Butts T."/>
            <person name="Ferrier D.E.K."/>
            <person name="Furlong R.F."/>
            <person name="Hellsten U."/>
            <person name="Kawashima T."/>
            <person name="Robinson-Rechavi M."/>
            <person name="Shoguchi E."/>
            <person name="Terry A."/>
            <person name="Yu J.-K."/>
            <person name="Benito-Gutierrez E.L."/>
            <person name="Dubchak I."/>
            <person name="Garcia-Fernandez J."/>
            <person name="Gibson-Brown J.J."/>
            <person name="Grigoriev I.V."/>
            <person name="Horton A.C."/>
            <person name="de Jong P.J."/>
            <person name="Jurka J."/>
            <person name="Kapitonov V.V."/>
            <person name="Kohara Y."/>
            <person name="Kuroki Y."/>
            <person name="Lindquist E."/>
            <person name="Lucas S."/>
            <person name="Osoegawa K."/>
            <person name="Pennacchio L.A."/>
            <person name="Salamov A.A."/>
            <person name="Satou Y."/>
            <person name="Sauka-Spengler T."/>
            <person name="Schmutz J."/>
            <person name="Shin-I T."/>
            <person name="Toyoda A."/>
            <person name="Bronner-Fraser M."/>
            <person name="Fujiyama A."/>
            <person name="Holland L.Z."/>
            <person name="Holland P.W.H."/>
            <person name="Satoh N."/>
            <person name="Rokhsar D.S."/>
        </authorList>
    </citation>
    <scope>NUCLEOTIDE SEQUENCE [LARGE SCALE GENOMIC DNA]</scope>
    <source>
        <strain evidence="3">S238N-H82</strain>
        <tissue evidence="3">Testes</tissue>
    </source>
</reference>
<feature type="compositionally biased region" description="Polar residues" evidence="1">
    <location>
        <begin position="1015"/>
        <end position="1024"/>
    </location>
</feature>
<feature type="domain" description="BTB" evidence="2">
    <location>
        <begin position="13"/>
        <end position="111"/>
    </location>
</feature>